<comment type="caution">
    <text evidence="2">The sequence shown here is derived from an EMBL/GenBank/DDBJ whole genome shotgun (WGS) entry which is preliminary data.</text>
</comment>
<name>A0ABU7DPT6_9TELE</name>
<sequence>MCQRWHANKTEPYTHVFLGTVPPCPTYSKSFFFYISVAAGGACHINLSKHRSSQQKLYKVFICVSALGSWQRFRKSLDRLWTNCNKKNQQRHTVKREAKSKEDKASERFSTKHSNNNTTFLI</sequence>
<feature type="region of interest" description="Disordered" evidence="1">
    <location>
        <begin position="91"/>
        <end position="122"/>
    </location>
</feature>
<dbReference type="EMBL" id="JAHUTJ010033401">
    <property type="protein sequence ID" value="MED6277103.1"/>
    <property type="molecule type" value="Genomic_DNA"/>
</dbReference>
<dbReference type="Proteomes" id="UP001352852">
    <property type="component" value="Unassembled WGS sequence"/>
</dbReference>
<evidence type="ECO:0000313" key="3">
    <source>
        <dbReference type="Proteomes" id="UP001352852"/>
    </source>
</evidence>
<accession>A0ABU7DPT6</accession>
<proteinExistence type="predicted"/>
<protein>
    <submittedName>
        <fullName evidence="2">Uncharacterized protein</fullName>
    </submittedName>
</protein>
<feature type="compositionally biased region" description="Polar residues" evidence="1">
    <location>
        <begin position="112"/>
        <end position="122"/>
    </location>
</feature>
<reference evidence="2 3" key="1">
    <citation type="submission" date="2021-06" db="EMBL/GenBank/DDBJ databases">
        <authorList>
            <person name="Palmer J.M."/>
        </authorList>
    </citation>
    <scope>NUCLEOTIDE SEQUENCE [LARGE SCALE GENOMIC DNA]</scope>
    <source>
        <strain evidence="2 3">CL_MEX2019</strain>
        <tissue evidence="2">Muscle</tissue>
    </source>
</reference>
<gene>
    <name evidence="2" type="ORF">CHARACLAT_009870</name>
</gene>
<keyword evidence="3" id="KW-1185">Reference proteome</keyword>
<organism evidence="2 3">
    <name type="scientific">Characodon lateralis</name>
    <dbReference type="NCBI Taxonomy" id="208331"/>
    <lineage>
        <taxon>Eukaryota</taxon>
        <taxon>Metazoa</taxon>
        <taxon>Chordata</taxon>
        <taxon>Craniata</taxon>
        <taxon>Vertebrata</taxon>
        <taxon>Euteleostomi</taxon>
        <taxon>Actinopterygii</taxon>
        <taxon>Neopterygii</taxon>
        <taxon>Teleostei</taxon>
        <taxon>Neoteleostei</taxon>
        <taxon>Acanthomorphata</taxon>
        <taxon>Ovalentaria</taxon>
        <taxon>Atherinomorphae</taxon>
        <taxon>Cyprinodontiformes</taxon>
        <taxon>Goodeidae</taxon>
        <taxon>Characodon</taxon>
    </lineage>
</organism>
<evidence type="ECO:0000313" key="2">
    <source>
        <dbReference type="EMBL" id="MED6277103.1"/>
    </source>
</evidence>
<feature type="compositionally biased region" description="Basic and acidic residues" evidence="1">
    <location>
        <begin position="95"/>
        <end position="110"/>
    </location>
</feature>
<evidence type="ECO:0000256" key="1">
    <source>
        <dbReference type="SAM" id="MobiDB-lite"/>
    </source>
</evidence>